<dbReference type="EMBL" id="SGPK01000032">
    <property type="protein sequence ID" value="THH10591.1"/>
    <property type="molecule type" value="Genomic_DNA"/>
</dbReference>
<dbReference type="OrthoDB" id="10265275at2759"/>
<dbReference type="PANTHER" id="PTHR15350:SF5">
    <property type="entry name" value="COP9 SIGNALOSOME COMPLEX SUBUNIT 7"/>
    <property type="match status" value="1"/>
</dbReference>
<evidence type="ECO:0000256" key="3">
    <source>
        <dbReference type="SAM" id="MobiDB-lite"/>
    </source>
</evidence>
<accession>A0A4S4LH38</accession>
<dbReference type="Proteomes" id="UP000308199">
    <property type="component" value="Unassembled WGS sequence"/>
</dbReference>
<dbReference type="GO" id="GO:0008180">
    <property type="term" value="C:COP9 signalosome"/>
    <property type="evidence" value="ECO:0007669"/>
    <property type="project" value="UniProtKB-KW"/>
</dbReference>
<dbReference type="PANTHER" id="PTHR15350">
    <property type="entry name" value="COP9 SIGNALOSOME COMPLEX SUBUNIT 7/DENDRITIC CELL PROTEIN GA17"/>
    <property type="match status" value="1"/>
</dbReference>
<comment type="similarity">
    <text evidence="1">Belongs to the CSN7/EIF3M family. CSN7 subfamily.</text>
</comment>
<protein>
    <recommendedName>
        <fullName evidence="4">PCI domain-containing protein</fullName>
    </recommendedName>
</protein>
<dbReference type="InterPro" id="IPR045237">
    <property type="entry name" value="COPS7/eIF3m"/>
</dbReference>
<dbReference type="Pfam" id="PF01399">
    <property type="entry name" value="PCI"/>
    <property type="match status" value="1"/>
</dbReference>
<reference evidence="5 6" key="1">
    <citation type="submission" date="2019-02" db="EMBL/GenBank/DDBJ databases">
        <title>Genome sequencing of the rare red list fungi Phellinidium pouzarii.</title>
        <authorList>
            <person name="Buettner E."/>
            <person name="Kellner H."/>
        </authorList>
    </citation>
    <scope>NUCLEOTIDE SEQUENCE [LARGE SCALE GENOMIC DNA]</scope>
    <source>
        <strain evidence="5 6">DSM 108285</strain>
    </source>
</reference>
<gene>
    <name evidence="5" type="ORF">EW145_g1217</name>
</gene>
<dbReference type="PROSITE" id="PS50250">
    <property type="entry name" value="PCI"/>
    <property type="match status" value="1"/>
</dbReference>
<name>A0A4S4LH38_9AGAM</name>
<evidence type="ECO:0000256" key="2">
    <source>
        <dbReference type="ARBA" id="ARBA00022790"/>
    </source>
</evidence>
<evidence type="ECO:0000313" key="6">
    <source>
        <dbReference type="Proteomes" id="UP000308199"/>
    </source>
</evidence>
<dbReference type="SMART" id="SM00088">
    <property type="entry name" value="PINT"/>
    <property type="match status" value="1"/>
</dbReference>
<dbReference type="InterPro" id="IPR000717">
    <property type="entry name" value="PCI_dom"/>
</dbReference>
<sequence length="317" mass="35101">MALEVSSNAGAKLEPFLLMSKSAKGAAAAKLIQDATSAPGVFVFSELLEMPNIQELRRTRTAVQLWTCTVSVAAPALCLRNMRGLLQCVKVVLLSARRTSTNGLSLPDSSDSLPSLSQAQLTKLRLLTILSLALDRRILPYDLLLRMLRIPTIRELEDLIIDGIYLDLMRGKLDQKEQQFEVEYITGRDLGPGKVESLLLALREWANTTSSTLATLDAQIARLASQTEAERRESEAQERAVQTVLAEVYEKQRENKGRGKFGSTFSVGGDRDDSIAMDIDEPHGYMLPGSLESAKMKKPKSSATEYSKPITRKRNRF</sequence>
<feature type="region of interest" description="Disordered" evidence="3">
    <location>
        <begin position="288"/>
        <end position="317"/>
    </location>
</feature>
<evidence type="ECO:0000313" key="5">
    <source>
        <dbReference type="EMBL" id="THH10591.1"/>
    </source>
</evidence>
<keyword evidence="6" id="KW-1185">Reference proteome</keyword>
<dbReference type="Pfam" id="PF22061">
    <property type="entry name" value="CSN7_HB_subdom"/>
    <property type="match status" value="1"/>
</dbReference>
<keyword evidence="2" id="KW-0736">Signalosome</keyword>
<proteinExistence type="inferred from homology"/>
<comment type="caution">
    <text evidence="5">The sequence shown here is derived from an EMBL/GenBank/DDBJ whole genome shotgun (WGS) entry which is preliminary data.</text>
</comment>
<evidence type="ECO:0000259" key="4">
    <source>
        <dbReference type="PROSITE" id="PS50250"/>
    </source>
</evidence>
<organism evidence="5 6">
    <name type="scientific">Phellinidium pouzarii</name>
    <dbReference type="NCBI Taxonomy" id="167371"/>
    <lineage>
        <taxon>Eukaryota</taxon>
        <taxon>Fungi</taxon>
        <taxon>Dikarya</taxon>
        <taxon>Basidiomycota</taxon>
        <taxon>Agaricomycotina</taxon>
        <taxon>Agaricomycetes</taxon>
        <taxon>Hymenochaetales</taxon>
        <taxon>Hymenochaetaceae</taxon>
        <taxon>Phellinidium</taxon>
    </lineage>
</organism>
<feature type="domain" description="PCI" evidence="4">
    <location>
        <begin position="1"/>
        <end position="187"/>
    </location>
</feature>
<dbReference type="AlphaFoldDB" id="A0A4S4LH38"/>
<evidence type="ECO:0000256" key="1">
    <source>
        <dbReference type="ARBA" id="ARBA00008482"/>
    </source>
</evidence>